<dbReference type="InterPro" id="IPR000182">
    <property type="entry name" value="GNAT_dom"/>
</dbReference>
<dbReference type="RefSeq" id="WP_408977956.1">
    <property type="nucleotide sequence ID" value="NZ_JBJUVG010000014.1"/>
</dbReference>
<keyword evidence="3" id="KW-1185">Reference proteome</keyword>
<accession>A0ABW9H0G0</accession>
<dbReference type="InterPro" id="IPR041380">
    <property type="entry name" value="Acetyltransf_17"/>
</dbReference>
<dbReference type="EMBL" id="JBJUVG010000014">
    <property type="protein sequence ID" value="MFM9414342.1"/>
    <property type="molecule type" value="Genomic_DNA"/>
</dbReference>
<evidence type="ECO:0000313" key="3">
    <source>
        <dbReference type="Proteomes" id="UP001631949"/>
    </source>
</evidence>
<protein>
    <submittedName>
        <fullName evidence="2">Enhanced intracellular survival protein Eis</fullName>
        <ecNumber evidence="2">2.3.1.-</ecNumber>
    </submittedName>
</protein>
<dbReference type="InterPro" id="IPR051554">
    <property type="entry name" value="Acetyltransferase_Eis"/>
</dbReference>
<dbReference type="PROSITE" id="PS51186">
    <property type="entry name" value="GNAT"/>
    <property type="match status" value="1"/>
</dbReference>
<dbReference type="InterPro" id="IPR016181">
    <property type="entry name" value="Acyl_CoA_acyltransferase"/>
</dbReference>
<name>A0ABW9H0G0_9FIRM</name>
<dbReference type="SUPFAM" id="SSF55729">
    <property type="entry name" value="Acyl-CoA N-acyltransferases (Nat)"/>
    <property type="match status" value="1"/>
</dbReference>
<evidence type="ECO:0000259" key="1">
    <source>
        <dbReference type="PROSITE" id="PS51186"/>
    </source>
</evidence>
<keyword evidence="2" id="KW-0012">Acyltransferase</keyword>
<dbReference type="Pfam" id="PF13527">
    <property type="entry name" value="Acetyltransf_9"/>
    <property type="match status" value="1"/>
</dbReference>
<dbReference type="Proteomes" id="UP001631949">
    <property type="component" value="Unassembled WGS sequence"/>
</dbReference>
<dbReference type="GO" id="GO:0016746">
    <property type="term" value="F:acyltransferase activity"/>
    <property type="evidence" value="ECO:0007669"/>
    <property type="project" value="UniProtKB-KW"/>
</dbReference>
<dbReference type="EC" id="2.3.1.-" evidence="2"/>
<evidence type="ECO:0000313" key="2">
    <source>
        <dbReference type="EMBL" id="MFM9414342.1"/>
    </source>
</evidence>
<reference evidence="2 3" key="1">
    <citation type="journal article" date="2016" name="Int. J. Syst. Evol. Microbiol.">
        <title>Peptococcus simiae sp. nov., isolated from rhesus macaque faeces and emended description of the genus Peptococcus.</title>
        <authorList>
            <person name="Shkoporov A.N."/>
            <person name="Efimov B.A."/>
            <person name="Kondova I."/>
            <person name="Ouwerling B."/>
            <person name="Chaplin A.V."/>
            <person name="Shcherbakova V.A."/>
            <person name="Langermans J.A.M."/>
        </authorList>
    </citation>
    <scope>NUCLEOTIDE SEQUENCE [LARGE SCALE GENOMIC DNA]</scope>
    <source>
        <strain evidence="2 3">M108</strain>
    </source>
</reference>
<feature type="domain" description="N-acetyltransferase" evidence="1">
    <location>
        <begin position="4"/>
        <end position="143"/>
    </location>
</feature>
<comment type="caution">
    <text evidence="2">The sequence shown here is derived from an EMBL/GenBank/DDBJ whole genome shotgun (WGS) entry which is preliminary data.</text>
</comment>
<dbReference type="Gene3D" id="3.40.630.30">
    <property type="match status" value="2"/>
</dbReference>
<keyword evidence="2" id="KW-0808">Transferase</keyword>
<dbReference type="Pfam" id="PF17668">
    <property type="entry name" value="Acetyltransf_17"/>
    <property type="match status" value="1"/>
</dbReference>
<gene>
    <name evidence="2" type="primary">eis</name>
    <name evidence="2" type="ORF">ACKQTC_08175</name>
</gene>
<dbReference type="PANTHER" id="PTHR37817:SF1">
    <property type="entry name" value="N-ACETYLTRANSFERASE EIS"/>
    <property type="match status" value="1"/>
</dbReference>
<sequence>MINWGIRPAEARDGELLKELWRYSFHNDGEAFTDWYFRAYHRFSETLVATSPAGQVVASLQCIDMTLKNKAQSLKTAYIVGVNAFPEVRGRGAVGALMQEALKRSPYTGLLLMPFEGNFYAPLGFRYMNYHGQISVPMGDLYAYSQKAELTFKRFSLKAAPVTDLDRVYSTWQGRYYAFYVQRDSRRWQALLDDLAAEGGYGVMAYAQGQPVGYLLYSLQEKTFYIREMAYLSDQARAGLYHYVTGHRSQLGTVTWSAPLDEPVIDQPAGAKDYITYEPFMMWRFLSPASLPFFASKEPEVPLTFAYKDSHLKRISLWRWEGDRVEPIDQAEVDFSVTPETLSDLVFGHRRRLKQGCDIKDAEAFAAFGALFPSRPLAYINEYF</sequence>
<organism evidence="2 3">
    <name type="scientific">Peptococcus simiae</name>
    <dbReference type="NCBI Taxonomy" id="1643805"/>
    <lineage>
        <taxon>Bacteria</taxon>
        <taxon>Bacillati</taxon>
        <taxon>Bacillota</taxon>
        <taxon>Clostridia</taxon>
        <taxon>Eubacteriales</taxon>
        <taxon>Peptococcaceae</taxon>
        <taxon>Peptococcus</taxon>
    </lineage>
</organism>
<proteinExistence type="predicted"/>
<dbReference type="PANTHER" id="PTHR37817">
    <property type="entry name" value="N-ACETYLTRANSFERASE EIS"/>
    <property type="match status" value="1"/>
</dbReference>